<sequence precursor="true">MNSDSLPVSLAKRRRLPWFPIVVIALAVVAVILVQSRAETEQNMKMFYSMPAVLLAVLLNLLWFFFTPRFAWKTRLIGLGVVLLVVFGIKQALRVDGTVNGTGLPRLVWKWSASSLPALAGQPVLATNAASVVDRKQLAQAANVPQFFGPNRDGVIIGANLARDWKTAPPKELWRQPIGAGWSAFAVVDGRAYTQEQRGDEEMVTCYDLFTGKLIWAHADKTCFTQWQSGIGPHATPTVADGRVYSYGGTGILNCLDAATGQSIWQHSVLVENNLANNEWGISASPLLVDGKVIVTGGNAQGPTLFAYQHDTGAPLWKSGDDRASYASPIATTLAGRRVILSNNAHGFSASDPATGAMLLDCAWGGDKWPKASQPVVVGKDRVFVSAGYGYGSHLFQITADADGKLSAAELWHNLRMKTQFNTPAIREGHAYGLDDGHLECLNMETGERLWKEGSFGSGQSLLVDDLVIVQSESGPVYLAVAKPAGYEELGRIDALSSKTWNHPTLAGRYLLVRNDREAICYELSVTNERVAGITRIQTAP</sequence>
<evidence type="ECO:0000313" key="4">
    <source>
        <dbReference type="Proteomes" id="UP000005824"/>
    </source>
</evidence>
<keyword evidence="1" id="KW-0812">Transmembrane</keyword>
<dbReference type="InterPro" id="IPR002372">
    <property type="entry name" value="PQQ_rpt_dom"/>
</dbReference>
<dbReference type="InterPro" id="IPR011047">
    <property type="entry name" value="Quinoprotein_ADH-like_sf"/>
</dbReference>
<dbReference type="EMBL" id="ABVL01000002">
    <property type="protein sequence ID" value="EDY21524.1"/>
    <property type="molecule type" value="Genomic_DNA"/>
</dbReference>
<dbReference type="Gene3D" id="2.130.10.10">
    <property type="entry name" value="YVTN repeat-like/Quinoprotein amine dehydrogenase"/>
    <property type="match status" value="1"/>
</dbReference>
<comment type="caution">
    <text evidence="3">The sequence shown here is derived from an EMBL/GenBank/DDBJ whole genome shotgun (WGS) entry which is preliminary data.</text>
</comment>
<dbReference type="PANTHER" id="PTHR34512:SF30">
    <property type="entry name" value="OUTER MEMBRANE PROTEIN ASSEMBLY FACTOR BAMB"/>
    <property type="match status" value="1"/>
</dbReference>
<reference evidence="3 4" key="1">
    <citation type="journal article" date="2011" name="J. Bacteriol.">
        <title>Genome sequence of Chthoniobacter flavus Ellin428, an aerobic heterotrophic soil bacterium.</title>
        <authorList>
            <person name="Kant R."/>
            <person name="van Passel M.W."/>
            <person name="Palva A."/>
            <person name="Lucas S."/>
            <person name="Lapidus A."/>
            <person name="Glavina Del Rio T."/>
            <person name="Dalin E."/>
            <person name="Tice H."/>
            <person name="Bruce D."/>
            <person name="Goodwin L."/>
            <person name="Pitluck S."/>
            <person name="Larimer F.W."/>
            <person name="Land M.L."/>
            <person name="Hauser L."/>
            <person name="Sangwan P."/>
            <person name="de Vos W.M."/>
            <person name="Janssen P.H."/>
            <person name="Smidt H."/>
        </authorList>
    </citation>
    <scope>NUCLEOTIDE SEQUENCE [LARGE SCALE GENOMIC DNA]</scope>
    <source>
        <strain evidence="3 4">Ellin428</strain>
    </source>
</reference>
<dbReference type="AlphaFoldDB" id="B4CVT2"/>
<dbReference type="PANTHER" id="PTHR34512">
    <property type="entry name" value="CELL SURFACE PROTEIN"/>
    <property type="match status" value="1"/>
</dbReference>
<accession>B4CVT2</accession>
<evidence type="ECO:0000313" key="3">
    <source>
        <dbReference type="EMBL" id="EDY21524.1"/>
    </source>
</evidence>
<evidence type="ECO:0000259" key="2">
    <source>
        <dbReference type="Pfam" id="PF13360"/>
    </source>
</evidence>
<dbReference type="InParanoid" id="B4CVT2"/>
<name>B4CVT2_9BACT</name>
<feature type="domain" description="Pyrrolo-quinoline quinone repeat" evidence="2">
    <location>
        <begin position="202"/>
        <end position="452"/>
    </location>
</feature>
<feature type="transmembrane region" description="Helical" evidence="1">
    <location>
        <begin position="46"/>
        <end position="66"/>
    </location>
</feature>
<dbReference type="Pfam" id="PF13360">
    <property type="entry name" value="PQQ_2"/>
    <property type="match status" value="1"/>
</dbReference>
<gene>
    <name evidence="3" type="ORF">CfE428DRAFT_0769</name>
</gene>
<dbReference type="InterPro" id="IPR015943">
    <property type="entry name" value="WD40/YVTN_repeat-like_dom_sf"/>
</dbReference>
<evidence type="ECO:0000256" key="1">
    <source>
        <dbReference type="SAM" id="Phobius"/>
    </source>
</evidence>
<protein>
    <recommendedName>
        <fullName evidence="2">Pyrrolo-quinoline quinone repeat domain-containing protein</fullName>
    </recommendedName>
</protein>
<keyword evidence="1" id="KW-1133">Transmembrane helix</keyword>
<keyword evidence="4" id="KW-1185">Reference proteome</keyword>
<dbReference type="Proteomes" id="UP000005824">
    <property type="component" value="Unassembled WGS sequence"/>
</dbReference>
<keyword evidence="1" id="KW-0472">Membrane</keyword>
<dbReference type="SUPFAM" id="SSF50998">
    <property type="entry name" value="Quinoprotein alcohol dehydrogenase-like"/>
    <property type="match status" value="1"/>
</dbReference>
<dbReference type="eggNOG" id="COG1520">
    <property type="taxonomic scope" value="Bacteria"/>
</dbReference>
<feature type="transmembrane region" description="Helical" evidence="1">
    <location>
        <begin position="16"/>
        <end position="34"/>
    </location>
</feature>
<organism evidence="3 4">
    <name type="scientific">Chthoniobacter flavus Ellin428</name>
    <dbReference type="NCBI Taxonomy" id="497964"/>
    <lineage>
        <taxon>Bacteria</taxon>
        <taxon>Pseudomonadati</taxon>
        <taxon>Verrucomicrobiota</taxon>
        <taxon>Spartobacteria</taxon>
        <taxon>Chthoniobacterales</taxon>
        <taxon>Chthoniobacteraceae</taxon>
        <taxon>Chthoniobacter</taxon>
    </lineage>
</organism>
<dbReference type="STRING" id="497964.CfE428DRAFT_0769"/>
<proteinExistence type="predicted"/>
<dbReference type="RefSeq" id="WP_006978096.1">
    <property type="nucleotide sequence ID" value="NZ_ABVL01000002.1"/>
</dbReference>